<dbReference type="Pfam" id="PF17917">
    <property type="entry name" value="RT_RNaseH"/>
    <property type="match status" value="1"/>
</dbReference>
<dbReference type="Proteomes" id="UP000596660">
    <property type="component" value="Unplaced"/>
</dbReference>
<accession>A0A803MZK3</accession>
<dbReference type="InterPro" id="IPR043502">
    <property type="entry name" value="DNA/RNA_pol_sf"/>
</dbReference>
<dbReference type="OMA" id="HNTETRY"/>
<keyword evidence="1" id="KW-0808">Transferase</keyword>
<dbReference type="EnsemblPlants" id="AUR62037843-RA">
    <property type="protein sequence ID" value="AUR62037843-RA:cds"/>
    <property type="gene ID" value="AUR62037843"/>
</dbReference>
<name>A0A803MZK3_CHEQI</name>
<dbReference type="GO" id="GO:0016787">
    <property type="term" value="F:hydrolase activity"/>
    <property type="evidence" value="ECO:0007669"/>
    <property type="project" value="UniProtKB-KW"/>
</dbReference>
<evidence type="ECO:0000313" key="9">
    <source>
        <dbReference type="Proteomes" id="UP000596660"/>
    </source>
</evidence>
<sequence>MFEDLSLTWLENQKCFPLSLSLNKEKSLNRSQNTKKPSNKLKKKLATPAVLIPPKQNRKPLRLYHSTTKDVIASMLTRENKQGHKQAIFYLSRILHNTETRYTNAEKWCLSLYDASINLNHYFMAFLVEIISPIDVLKYMLNHPFIKGMLCIWSMHLSQFELTYVPQNPVKGQALVDFLANHPPMENVMIQEEKPWTMFFDESSRRESIRAE</sequence>
<evidence type="ECO:0000256" key="6">
    <source>
        <dbReference type="ARBA" id="ARBA00022918"/>
    </source>
</evidence>
<dbReference type="GO" id="GO:0004519">
    <property type="term" value="F:endonuclease activity"/>
    <property type="evidence" value="ECO:0007669"/>
    <property type="project" value="UniProtKB-KW"/>
</dbReference>
<dbReference type="PANTHER" id="PTHR48475:SF1">
    <property type="entry name" value="RNASE H TYPE-1 DOMAIN-CONTAINING PROTEIN"/>
    <property type="match status" value="1"/>
</dbReference>
<evidence type="ECO:0000313" key="8">
    <source>
        <dbReference type="EnsemblPlants" id="AUR62037843-RA:cds"/>
    </source>
</evidence>
<dbReference type="GO" id="GO:0003964">
    <property type="term" value="F:RNA-directed DNA polymerase activity"/>
    <property type="evidence" value="ECO:0007669"/>
    <property type="project" value="UniProtKB-KW"/>
</dbReference>
<keyword evidence="6" id="KW-0695">RNA-directed DNA polymerase</keyword>
<feature type="domain" description="Reverse transcriptase RNase H-like" evidence="7">
    <location>
        <begin position="58"/>
        <end position="160"/>
    </location>
</feature>
<keyword evidence="9" id="KW-1185">Reference proteome</keyword>
<evidence type="ECO:0000259" key="7">
    <source>
        <dbReference type="Pfam" id="PF17917"/>
    </source>
</evidence>
<evidence type="ECO:0000256" key="4">
    <source>
        <dbReference type="ARBA" id="ARBA00022759"/>
    </source>
</evidence>
<evidence type="ECO:0000256" key="5">
    <source>
        <dbReference type="ARBA" id="ARBA00022801"/>
    </source>
</evidence>
<reference evidence="8" key="2">
    <citation type="submission" date="2021-03" db="UniProtKB">
        <authorList>
            <consortium name="EnsemblPlants"/>
        </authorList>
    </citation>
    <scope>IDENTIFICATION</scope>
</reference>
<evidence type="ECO:0000256" key="3">
    <source>
        <dbReference type="ARBA" id="ARBA00022722"/>
    </source>
</evidence>
<dbReference type="SUPFAM" id="SSF56672">
    <property type="entry name" value="DNA/RNA polymerases"/>
    <property type="match status" value="1"/>
</dbReference>
<evidence type="ECO:0000256" key="1">
    <source>
        <dbReference type="ARBA" id="ARBA00022679"/>
    </source>
</evidence>
<protein>
    <recommendedName>
        <fullName evidence="7">Reverse transcriptase RNase H-like domain-containing protein</fullName>
    </recommendedName>
</protein>
<keyword evidence="2" id="KW-0548">Nucleotidyltransferase</keyword>
<keyword evidence="5" id="KW-0378">Hydrolase</keyword>
<organism evidence="8 9">
    <name type="scientific">Chenopodium quinoa</name>
    <name type="common">Quinoa</name>
    <dbReference type="NCBI Taxonomy" id="63459"/>
    <lineage>
        <taxon>Eukaryota</taxon>
        <taxon>Viridiplantae</taxon>
        <taxon>Streptophyta</taxon>
        <taxon>Embryophyta</taxon>
        <taxon>Tracheophyta</taxon>
        <taxon>Spermatophyta</taxon>
        <taxon>Magnoliopsida</taxon>
        <taxon>eudicotyledons</taxon>
        <taxon>Gunneridae</taxon>
        <taxon>Pentapetalae</taxon>
        <taxon>Caryophyllales</taxon>
        <taxon>Chenopodiaceae</taxon>
        <taxon>Chenopodioideae</taxon>
        <taxon>Atripliceae</taxon>
        <taxon>Chenopodium</taxon>
    </lineage>
</organism>
<dbReference type="Gramene" id="AUR62037843-RA">
    <property type="protein sequence ID" value="AUR62037843-RA:cds"/>
    <property type="gene ID" value="AUR62037843"/>
</dbReference>
<dbReference type="AlphaFoldDB" id="A0A803MZK3"/>
<reference evidence="8" key="1">
    <citation type="journal article" date="2017" name="Nature">
        <title>The genome of Chenopodium quinoa.</title>
        <authorList>
            <person name="Jarvis D.E."/>
            <person name="Ho Y.S."/>
            <person name="Lightfoot D.J."/>
            <person name="Schmoeckel S.M."/>
            <person name="Li B."/>
            <person name="Borm T.J.A."/>
            <person name="Ohyanagi H."/>
            <person name="Mineta K."/>
            <person name="Michell C.T."/>
            <person name="Saber N."/>
            <person name="Kharbatia N.M."/>
            <person name="Rupper R.R."/>
            <person name="Sharp A.R."/>
            <person name="Dally N."/>
            <person name="Boughton B.A."/>
            <person name="Woo Y.H."/>
            <person name="Gao G."/>
            <person name="Schijlen E.G.W.M."/>
            <person name="Guo X."/>
            <person name="Momin A.A."/>
            <person name="Negrao S."/>
            <person name="Al-Babili S."/>
            <person name="Gehring C."/>
            <person name="Roessner U."/>
            <person name="Jung C."/>
            <person name="Murphy K."/>
            <person name="Arold S.T."/>
            <person name="Gojobori T."/>
            <person name="van der Linden C.G."/>
            <person name="van Loo E.N."/>
            <person name="Jellen E.N."/>
            <person name="Maughan P.J."/>
            <person name="Tester M."/>
        </authorList>
    </citation>
    <scope>NUCLEOTIDE SEQUENCE [LARGE SCALE GENOMIC DNA]</scope>
    <source>
        <strain evidence="8">cv. PI 614886</strain>
    </source>
</reference>
<dbReference type="InterPro" id="IPR041373">
    <property type="entry name" value="RT_RNaseH"/>
</dbReference>
<dbReference type="PANTHER" id="PTHR48475">
    <property type="entry name" value="RIBONUCLEASE H"/>
    <property type="match status" value="1"/>
</dbReference>
<keyword evidence="3" id="KW-0540">Nuclease</keyword>
<keyword evidence="4" id="KW-0255">Endonuclease</keyword>
<proteinExistence type="predicted"/>
<evidence type="ECO:0000256" key="2">
    <source>
        <dbReference type="ARBA" id="ARBA00022695"/>
    </source>
</evidence>